<accession>A0ACB8SMA6</accession>
<keyword evidence="2" id="KW-1185">Reference proteome</keyword>
<name>A0ACB8SMA6_9AGAM</name>
<dbReference type="EMBL" id="MU277245">
    <property type="protein sequence ID" value="KAI0057598.1"/>
    <property type="molecule type" value="Genomic_DNA"/>
</dbReference>
<dbReference type="Proteomes" id="UP000814140">
    <property type="component" value="Unassembled WGS sequence"/>
</dbReference>
<evidence type="ECO:0000313" key="1">
    <source>
        <dbReference type="EMBL" id="KAI0057598.1"/>
    </source>
</evidence>
<organism evidence="1 2">
    <name type="scientific">Artomyces pyxidatus</name>
    <dbReference type="NCBI Taxonomy" id="48021"/>
    <lineage>
        <taxon>Eukaryota</taxon>
        <taxon>Fungi</taxon>
        <taxon>Dikarya</taxon>
        <taxon>Basidiomycota</taxon>
        <taxon>Agaricomycotina</taxon>
        <taxon>Agaricomycetes</taxon>
        <taxon>Russulales</taxon>
        <taxon>Auriscalpiaceae</taxon>
        <taxon>Artomyces</taxon>
    </lineage>
</organism>
<evidence type="ECO:0000313" key="2">
    <source>
        <dbReference type="Proteomes" id="UP000814140"/>
    </source>
</evidence>
<reference evidence="1" key="2">
    <citation type="journal article" date="2022" name="New Phytol.">
        <title>Evolutionary transition to the ectomycorrhizal habit in the genomes of a hyperdiverse lineage of mushroom-forming fungi.</title>
        <authorList>
            <person name="Looney B."/>
            <person name="Miyauchi S."/>
            <person name="Morin E."/>
            <person name="Drula E."/>
            <person name="Courty P.E."/>
            <person name="Kohler A."/>
            <person name="Kuo A."/>
            <person name="LaButti K."/>
            <person name="Pangilinan J."/>
            <person name="Lipzen A."/>
            <person name="Riley R."/>
            <person name="Andreopoulos W."/>
            <person name="He G."/>
            <person name="Johnson J."/>
            <person name="Nolan M."/>
            <person name="Tritt A."/>
            <person name="Barry K.W."/>
            <person name="Grigoriev I.V."/>
            <person name="Nagy L.G."/>
            <person name="Hibbett D."/>
            <person name="Henrissat B."/>
            <person name="Matheny P.B."/>
            <person name="Labbe J."/>
            <person name="Martin F.M."/>
        </authorList>
    </citation>
    <scope>NUCLEOTIDE SEQUENCE</scope>
    <source>
        <strain evidence="1">HHB10654</strain>
    </source>
</reference>
<sequence length="1005" mass="113611">MFSIVASQSTRARRLPISPSKSKSPKNKRRSPRTVPQKLAAILTILDVEFDWTLGKFLHYVFRVKDEDAIDGKVHRTHQHAAVVSAFLGGRTVHKPAHILDAWLRNPDGRPLSAADKNHMYSLDTPYLEILPARAAITSFAVQVTRDRLIQERRSAVKPSEILKEHQPLTFQLLSTLATPKRRGRYTADRAVRQESRPPELVTTQVLSSLNFSHNRYANRLPLAMGILYFATGAQSTLFRYGSRTGLTVSHSTVYVHLDKIGHEGQELLKIEGLDDTKSFVLRLDNVQTTHKQWEGRVWREDQILHGTAAIVVEADGFLPAVTSREDKDAHVARDQRRQLTVDRLHKMIDYPYLDSIASTQWLQTLVNYIPELAHLKADVIDLYRTTDDKLTVPPDRKSKAYPLSTSGKHETLVSELKDALLDFFNQMGQTKDTYKPHFWFVGGDGLTFEKMVQLKQLLQFEPNGYDRLDWLEPFLELWHTEWTDLSRIFEAHWGEEFARDPSSLGHNAGKINFRRPSKLKKVDYYSGTHLVYLVLDVRMIDCWRVFFECDNILQYFSERCKDDNLPTLLELRDAATLLHRRYSSLRAFHRAMGAHDPTNVYSVPLGSSWSRPSWLPQGSADGSNIAATTAEAKSATAATAEATRTSKKKPTKPKAAPEMGPKPEFRGDAALAQSTRFMWDAILSRAAAEGVAAGAIGRVWEICKLWVFTFAGSSHTKYPGYLLEMICSIELESSPELREFFLKNWLVNLRGAPGKWMEGDLMVEHNNDDLQSFLSRKDATWDGHFLRNVVSPNTFRLGDTKVAFIEGAGLKRASTFHPKPHTRPEFRILSEVYKTEGLHTFRPGRTYGTRPRDVNDYDRGVESLMGGKLATWIKTTTSARGLVIQTAPNVTASVGDGPEDNGVSNTVEETSAEDVDNISLASSDTQGDSPVLGSHLMPLAWRYATVINGEFVEDVGIEDMMREVEEERIAWEDEELCDDWQEVEPAPETEVEFVDGQVLSEDDE</sequence>
<proteinExistence type="predicted"/>
<reference evidence="1" key="1">
    <citation type="submission" date="2021-03" db="EMBL/GenBank/DDBJ databases">
        <authorList>
            <consortium name="DOE Joint Genome Institute"/>
            <person name="Ahrendt S."/>
            <person name="Looney B.P."/>
            <person name="Miyauchi S."/>
            <person name="Morin E."/>
            <person name="Drula E."/>
            <person name="Courty P.E."/>
            <person name="Chicoki N."/>
            <person name="Fauchery L."/>
            <person name="Kohler A."/>
            <person name="Kuo A."/>
            <person name="Labutti K."/>
            <person name="Pangilinan J."/>
            <person name="Lipzen A."/>
            <person name="Riley R."/>
            <person name="Andreopoulos W."/>
            <person name="He G."/>
            <person name="Johnson J."/>
            <person name="Barry K.W."/>
            <person name="Grigoriev I.V."/>
            <person name="Nagy L."/>
            <person name="Hibbett D."/>
            <person name="Henrissat B."/>
            <person name="Matheny P.B."/>
            <person name="Labbe J."/>
            <person name="Martin F."/>
        </authorList>
    </citation>
    <scope>NUCLEOTIDE SEQUENCE</scope>
    <source>
        <strain evidence="1">HHB10654</strain>
    </source>
</reference>
<protein>
    <submittedName>
        <fullName evidence="1">Uncharacterized protein</fullName>
    </submittedName>
</protein>
<gene>
    <name evidence="1" type="ORF">BV25DRAFT_1812278</name>
</gene>
<comment type="caution">
    <text evidence="1">The sequence shown here is derived from an EMBL/GenBank/DDBJ whole genome shotgun (WGS) entry which is preliminary data.</text>
</comment>